<dbReference type="InterPro" id="IPR045738">
    <property type="entry name" value="DUF6088"/>
</dbReference>
<dbReference type="AlphaFoldDB" id="A0A0G9JTP4"/>
<name>A0A0G9JTP4_9BACT</name>
<dbReference type="Proteomes" id="UP000035514">
    <property type="component" value="Unassembled WGS sequence"/>
</dbReference>
<comment type="caution">
    <text evidence="1">The sequence shown here is derived from an EMBL/GenBank/DDBJ whole genome shotgun (WGS) entry which is preliminary data.</text>
</comment>
<dbReference type="Pfam" id="PF19570">
    <property type="entry name" value="DUF6088"/>
    <property type="match status" value="1"/>
</dbReference>
<proteinExistence type="predicted"/>
<dbReference type="PATRIC" id="fig|1447256.3.peg.2085"/>
<reference evidence="1 2" key="1">
    <citation type="submission" date="2014-01" db="EMBL/GenBank/DDBJ databases">
        <title>Development of a Comparative Genomic Fingerprinting Assay for High Resolution Genotyping of Arcobacter butzleri.</title>
        <authorList>
            <person name="Webb A.L."/>
            <person name="Inglis G.D."/>
            <person name="Kruczkiewicz P."/>
            <person name="Selinger L.B."/>
            <person name="Taboada E.N."/>
        </authorList>
    </citation>
    <scope>NUCLEOTIDE SEQUENCE [LARGE SCALE GENOMIC DNA]</scope>
    <source>
        <strain evidence="1 2">L348</strain>
    </source>
</reference>
<accession>A0A0G9JTP4</accession>
<dbReference type="EMBL" id="JAIQ01000145">
    <property type="protein sequence ID" value="KLD97616.1"/>
    <property type="molecule type" value="Genomic_DNA"/>
</dbReference>
<sequence length="204" mass="24020">MKLYESIFYFISGHGRGWAFSSTDLIKKFDRQQIDSTLSDLVKDKKIRRVSRGIYDYPKYSDFLKKELNPDIEQVARAYARKFNWRIEVSGDTALNILNISTQIQAKYIYLSDGPNKNYKLFNDVEIEFKKSNLKDIGFKYKESSLIVQALKSLGKEHITNEVINKIKEQIETKMYEKILKDTQTTTVWVYEIIKQICKDNNNE</sequence>
<evidence type="ECO:0000313" key="2">
    <source>
        <dbReference type="Proteomes" id="UP000035514"/>
    </source>
</evidence>
<organism evidence="1 2">
    <name type="scientific">Aliarcobacter butzleri L348</name>
    <dbReference type="NCBI Taxonomy" id="1447256"/>
    <lineage>
        <taxon>Bacteria</taxon>
        <taxon>Pseudomonadati</taxon>
        <taxon>Campylobacterota</taxon>
        <taxon>Epsilonproteobacteria</taxon>
        <taxon>Campylobacterales</taxon>
        <taxon>Arcobacteraceae</taxon>
        <taxon>Aliarcobacter</taxon>
    </lineage>
</organism>
<gene>
    <name evidence="1" type="ORF">AA20_10675</name>
</gene>
<protein>
    <recommendedName>
        <fullName evidence="3">Transcriptional regulator, AbiEi antitoxin, Type IV TA system</fullName>
    </recommendedName>
</protein>
<evidence type="ECO:0000313" key="1">
    <source>
        <dbReference type="EMBL" id="KLD97616.1"/>
    </source>
</evidence>
<evidence type="ECO:0008006" key="3">
    <source>
        <dbReference type="Google" id="ProtNLM"/>
    </source>
</evidence>
<dbReference type="RefSeq" id="WP_046997230.1">
    <property type="nucleotide sequence ID" value="NZ_JAIQ01000145.1"/>
</dbReference>